<feature type="domain" description="FHA" evidence="3">
    <location>
        <begin position="18"/>
        <end position="69"/>
    </location>
</feature>
<dbReference type="InParanoid" id="A0A2I0M355"/>
<dbReference type="PANTHER" id="PTHR18853:SF7">
    <property type="entry name" value="FORKHEAD-ASSOCIATED DOMAIN-CONTAINING PROTEIN 1"/>
    <property type="match status" value="1"/>
</dbReference>
<evidence type="ECO:0000313" key="4">
    <source>
        <dbReference type="EMBL" id="PKK24102.1"/>
    </source>
</evidence>
<name>A0A2I0M355_COLLI</name>
<reference evidence="4 5" key="1">
    <citation type="journal article" date="2013" name="Science">
        <title>Genomic diversity and evolution of the head crest in the rock pigeon.</title>
        <authorList>
            <person name="Shapiro M.D."/>
            <person name="Kronenberg Z."/>
            <person name="Li C."/>
            <person name="Domyan E.T."/>
            <person name="Pan H."/>
            <person name="Campbell M."/>
            <person name="Tan H."/>
            <person name="Huff C.D."/>
            <person name="Hu H."/>
            <person name="Vickrey A.I."/>
            <person name="Nielsen S.C."/>
            <person name="Stringham S.A."/>
            <person name="Hu H."/>
            <person name="Willerslev E."/>
            <person name="Gilbert M.T."/>
            <person name="Yandell M."/>
            <person name="Zhang G."/>
            <person name="Wang J."/>
        </authorList>
    </citation>
    <scope>NUCLEOTIDE SEQUENCE [LARGE SCALE GENOMIC DNA]</scope>
    <source>
        <tissue evidence="4">Blood</tissue>
    </source>
</reference>
<accession>A0A2I0M355</accession>
<feature type="region of interest" description="Disordered" evidence="2">
    <location>
        <begin position="1257"/>
        <end position="1287"/>
    </location>
</feature>
<feature type="coiled-coil region" evidence="1">
    <location>
        <begin position="883"/>
        <end position="974"/>
    </location>
</feature>
<evidence type="ECO:0000313" key="5">
    <source>
        <dbReference type="Proteomes" id="UP000053872"/>
    </source>
</evidence>
<dbReference type="Pfam" id="PF00498">
    <property type="entry name" value="FHA"/>
    <property type="match status" value="1"/>
</dbReference>
<dbReference type="PANTHER" id="PTHR18853">
    <property type="entry name" value="FORKHEAD-ASSOCIATED DOMAIN-CONTAINING PROTEIN 1-RELATED"/>
    <property type="match status" value="1"/>
</dbReference>
<proteinExistence type="predicted"/>
<organism evidence="4 5">
    <name type="scientific">Columba livia</name>
    <name type="common">Rock dove</name>
    <dbReference type="NCBI Taxonomy" id="8932"/>
    <lineage>
        <taxon>Eukaryota</taxon>
        <taxon>Metazoa</taxon>
        <taxon>Chordata</taxon>
        <taxon>Craniata</taxon>
        <taxon>Vertebrata</taxon>
        <taxon>Euteleostomi</taxon>
        <taxon>Archelosauria</taxon>
        <taxon>Archosauria</taxon>
        <taxon>Dinosauria</taxon>
        <taxon>Saurischia</taxon>
        <taxon>Theropoda</taxon>
        <taxon>Coelurosauria</taxon>
        <taxon>Aves</taxon>
        <taxon>Neognathae</taxon>
        <taxon>Neoaves</taxon>
        <taxon>Columbimorphae</taxon>
        <taxon>Columbiformes</taxon>
        <taxon>Columbidae</taxon>
        <taxon>Columba</taxon>
    </lineage>
</organism>
<dbReference type="EMBL" id="AKCR02000044">
    <property type="protein sequence ID" value="PKK24102.1"/>
    <property type="molecule type" value="Genomic_DNA"/>
</dbReference>
<feature type="coiled-coil region" evidence="1">
    <location>
        <begin position="624"/>
        <end position="841"/>
    </location>
</feature>
<evidence type="ECO:0000259" key="3">
    <source>
        <dbReference type="PROSITE" id="PS50006"/>
    </source>
</evidence>
<evidence type="ECO:0000256" key="2">
    <source>
        <dbReference type="SAM" id="MobiDB-lite"/>
    </source>
</evidence>
<dbReference type="Gene3D" id="2.60.200.20">
    <property type="match status" value="1"/>
</dbReference>
<evidence type="ECO:0000256" key="1">
    <source>
        <dbReference type="SAM" id="Coils"/>
    </source>
</evidence>
<feature type="coiled-coil region" evidence="1">
    <location>
        <begin position="346"/>
        <end position="380"/>
    </location>
</feature>
<feature type="coiled-coil region" evidence="1">
    <location>
        <begin position="239"/>
        <end position="309"/>
    </location>
</feature>
<feature type="region of interest" description="Disordered" evidence="2">
    <location>
        <begin position="121"/>
        <end position="163"/>
    </location>
</feature>
<protein>
    <submittedName>
        <fullName evidence="4">Forkhead-associated (FHA) phosphopeptide binding domain 1</fullName>
    </submittedName>
</protein>
<dbReference type="InterPro" id="IPR000253">
    <property type="entry name" value="FHA_dom"/>
</dbReference>
<dbReference type="InterPro" id="IPR008984">
    <property type="entry name" value="SMAD_FHA_dom_sf"/>
</dbReference>
<feature type="coiled-coil region" evidence="1">
    <location>
        <begin position="405"/>
        <end position="439"/>
    </location>
</feature>
<keyword evidence="1" id="KW-0175">Coiled coil</keyword>
<dbReference type="InterPro" id="IPR052642">
    <property type="entry name" value="CC-FHA_domain"/>
</dbReference>
<dbReference type="Gene3D" id="1.10.287.1490">
    <property type="match status" value="1"/>
</dbReference>
<keyword evidence="5" id="KW-1185">Reference proteome</keyword>
<dbReference type="SUPFAM" id="SSF49879">
    <property type="entry name" value="SMAD/FHA domain"/>
    <property type="match status" value="1"/>
</dbReference>
<dbReference type="STRING" id="8932.A0A2I0M355"/>
<dbReference type="Proteomes" id="UP000053872">
    <property type="component" value="Unassembled WGS sequence"/>
</dbReference>
<gene>
    <name evidence="4" type="primary">FHAD1</name>
    <name evidence="4" type="ORF">A306_00006182</name>
</gene>
<sequence length="1287" mass="144118">MRAFLKSSEGCFQLKPHTTIGRHEGSDIVLQSAGVADHQAALRFTAWDNSFVLQDFNSPHGTFVNGCQVQNAAVKVSPGDILRFGAGGASFELVVDGAAQMSYPPVKRRTAWTGQLQLVAEPKPRTPASPSHLPSLRGLHPPSSPGNWAPRAAGHVPHPPLRKRPLSAWARSVATTVPPDAFSGTSMVRPASTNISGNGASGVGGAPSPGTHDTDVLQEKVMLGKGDRLVQSEKEISHLSGLETESKQKDAVIRDLQDEIAAMAKTLAQAAARNEVELSQKLLTFDRELGAKTEEIKALREQISNLQKGSSQVFSHSLYERDLEIGRLRKEGEKLKRDHALAAGLVISLQREITGKEQKIQQLKDDVEKMKRESREKDHQLAVISAKCSRIKEEMKHELGEREVIIACRNRIGELERDLARLQEEIQKCSTEQESTRNQLAQKAKAEEELKETCARQVLQLREMGRRERLLRAELGQGKEQLESFKTRVMRACSPAAACIAGKAVTEQQVIEKVGEICKENQQSHEREKGLQEELSSRLSKEKEVSANLEVFKRSVCGLQECLRSSCSSDSLRGQLGRLEVTILDPSVLAIGVAVVEMASVLLSWLEDTEQLLASTGMDPHASSKGLLAALRELLEDYQEATQRKRLLQAQLEKVQESQAALLQEHVKELEAKHKHDLQTKINQIILEKDKENKEILESTIAKEKDKCKQSLEEEQKKTQDLESHLRSVTEVMEKKAKEQEVSDCKLREAVRNLEEAATREITLQQQVLVRDEQLKTIQEENEFQRRKLEEEILEYKEQIKQHSLTIVTLEERLVETKQQQKTLEEENAALVEKLEGFQGDAHQSTSGTCLEASPAAEMPGCVKFREELAAAQSILLSKEAVIAGLTRELVETRARMSDMRGELGEEQKVELERNLSQVKRQERELNLLREKLSRMSSLVEKKDGALKAAAEELRRARDDCQALRDAARETAEKTEDAPGIPVQAGEASERELALDLADLGAKCRGLRHEETIQRQKEGLGELRERIKMLEKMQSSVVMNKVSEPLVVLMKDLPEDIVQKTGLEKEPAAVSGVKLKTSKVRRQFCGSWCLWLLWKSMPWSRENVPGSGLNGATNRAMSSKMADEMDLGEKMYLDVLGALGRLLKMEELSGMQPLKHLPREGRQEAGLQRRKDLALLYDKIRHLKSCLERKEEMLKDYESNVEQLRLNQASLQRCQEEMSKLDAEVYKEAEEKALLREALERTQLQLSQEKQLLRAAKLQKPGAKKPFCSGKLKAKHHAAGGFKKGST</sequence>
<dbReference type="PROSITE" id="PS50006">
    <property type="entry name" value="FHA_DOMAIN"/>
    <property type="match status" value="1"/>
</dbReference>
<dbReference type="SMART" id="SM00240">
    <property type="entry name" value="FHA"/>
    <property type="match status" value="1"/>
</dbReference>
<comment type="caution">
    <text evidence="4">The sequence shown here is derived from an EMBL/GenBank/DDBJ whole genome shotgun (WGS) entry which is preliminary data.</text>
</comment>